<dbReference type="AlphaFoldDB" id="A0A1B7SRL7"/>
<comment type="caution">
    <text evidence="2">The sequence shown here is derived from an EMBL/GenBank/DDBJ whole genome shotgun (WGS) entry which is preliminary data.</text>
</comment>
<dbReference type="EMBL" id="LXPE01000603">
    <property type="protein sequence ID" value="OBA19122.1"/>
    <property type="molecule type" value="Genomic_DNA"/>
</dbReference>
<feature type="region of interest" description="Disordered" evidence="1">
    <location>
        <begin position="164"/>
        <end position="196"/>
    </location>
</feature>
<keyword evidence="3" id="KW-1185">Reference proteome</keyword>
<proteinExistence type="predicted"/>
<protein>
    <submittedName>
        <fullName evidence="2">Uncharacterized protein</fullName>
    </submittedName>
</protein>
<evidence type="ECO:0000313" key="3">
    <source>
        <dbReference type="Proteomes" id="UP000092321"/>
    </source>
</evidence>
<organism evidence="2 3">
    <name type="scientific">Hanseniaspora valbyensis NRRL Y-1626</name>
    <dbReference type="NCBI Taxonomy" id="766949"/>
    <lineage>
        <taxon>Eukaryota</taxon>
        <taxon>Fungi</taxon>
        <taxon>Dikarya</taxon>
        <taxon>Ascomycota</taxon>
        <taxon>Saccharomycotina</taxon>
        <taxon>Saccharomycetes</taxon>
        <taxon>Saccharomycodales</taxon>
        <taxon>Saccharomycodaceae</taxon>
        <taxon>Hanseniaspora</taxon>
    </lineage>
</organism>
<name>A0A1B7SRL7_9ASCO</name>
<evidence type="ECO:0000256" key="1">
    <source>
        <dbReference type="SAM" id="MobiDB-lite"/>
    </source>
</evidence>
<accession>A0A1B7SRL7</accession>
<reference evidence="3" key="1">
    <citation type="journal article" date="2016" name="Proc. Natl. Acad. Sci. U.S.A.">
        <title>Comparative genomics of biotechnologically important yeasts.</title>
        <authorList>
            <person name="Riley R."/>
            <person name="Haridas S."/>
            <person name="Wolfe K.H."/>
            <person name="Lopes M.R."/>
            <person name="Hittinger C.T."/>
            <person name="Goeker M."/>
            <person name="Salamov A.A."/>
            <person name="Wisecaver J.H."/>
            <person name="Long T.M."/>
            <person name="Calvey C.H."/>
            <person name="Aerts A.L."/>
            <person name="Barry K.W."/>
            <person name="Choi C."/>
            <person name="Clum A."/>
            <person name="Coughlan A.Y."/>
            <person name="Deshpande S."/>
            <person name="Douglass A.P."/>
            <person name="Hanson S.J."/>
            <person name="Klenk H.-P."/>
            <person name="LaButti K.M."/>
            <person name="Lapidus A."/>
            <person name="Lindquist E.A."/>
            <person name="Lipzen A.M."/>
            <person name="Meier-Kolthoff J.P."/>
            <person name="Ohm R.A."/>
            <person name="Otillar R.P."/>
            <person name="Pangilinan J.L."/>
            <person name="Peng Y."/>
            <person name="Rokas A."/>
            <person name="Rosa C.A."/>
            <person name="Scheuner C."/>
            <person name="Sibirny A.A."/>
            <person name="Slot J.C."/>
            <person name="Stielow J.B."/>
            <person name="Sun H."/>
            <person name="Kurtzman C.P."/>
            <person name="Blackwell M."/>
            <person name="Grigoriev I.V."/>
            <person name="Jeffries T.W."/>
        </authorList>
    </citation>
    <scope>NUCLEOTIDE SEQUENCE [LARGE SCALE GENOMIC DNA]</scope>
    <source>
        <strain evidence="3">NRRL Y-1626</strain>
    </source>
</reference>
<evidence type="ECO:0000313" key="2">
    <source>
        <dbReference type="EMBL" id="OBA19122.1"/>
    </source>
</evidence>
<gene>
    <name evidence="2" type="ORF">HANVADRAFT_111551</name>
</gene>
<dbReference type="Proteomes" id="UP000092321">
    <property type="component" value="Unassembled WGS sequence"/>
</dbReference>
<sequence>MSDLGDSSDGFEIVDIINKPNSIDEEDIKQGEFNKLHNTINIEPINNTFDSKNNSTHNEDSIVFLPKRKNPQIDTKVLNKKRKTVNTETKNEVVLLLSSSEQEDDNATHISLSRNSNNMSELMIVEENIKTNGISKKDVNKELDNFFNGSDSFDDDLTSKGNTVITKHNPKQGEKKLFINSNDENENDNINGNKSFNADEIKESSEKLDTVVQTIENPQLLDRNGSSLNAPFVNKENQKNDIILLNITSSDDEDNDEPPIAETSFVFENNNHNNSISLRAFDVASDDDYDNENENDIKSVHTSSIDPTTSDWKIKQHHKYLATISLTNADLERQLKALNANKTTRQKYSFANKVNKSFKTDIVFQELLLTTDMDLPLKNDDSSTFYLSNIDLMIKKRDISMLKPDIVNLKNNIEGLKVASFIRRLTSVFEINSSIFLPISLLLEYGNCYNKTQKLDFVDVDMVECILLLDSQKFYEIFHFKKFDREKKLLENFITKNKRILLVLTNTSKFISNLNKWENMKQMDKFNHINNNPVSKKKNY</sequence>